<dbReference type="Proteomes" id="UP001243330">
    <property type="component" value="Unassembled WGS sequence"/>
</dbReference>
<comment type="caution">
    <text evidence="1">The sequence shown here is derived from an EMBL/GenBank/DDBJ whole genome shotgun (WGS) entry which is preliminary data.</text>
</comment>
<reference evidence="1" key="1">
    <citation type="submission" date="2023-01" db="EMBL/GenBank/DDBJ databases">
        <title>Colletotrichum chrysophilum M932 genome sequence.</title>
        <authorList>
            <person name="Baroncelli R."/>
        </authorList>
    </citation>
    <scope>NUCLEOTIDE SEQUENCE</scope>
    <source>
        <strain evidence="1">M932</strain>
    </source>
</reference>
<evidence type="ECO:0000313" key="1">
    <source>
        <dbReference type="EMBL" id="KAK1852121.1"/>
    </source>
</evidence>
<gene>
    <name evidence="1" type="ORF">CCHR01_05273</name>
</gene>
<dbReference type="EMBL" id="JAQOWY010000082">
    <property type="protein sequence ID" value="KAK1852121.1"/>
    <property type="molecule type" value="Genomic_DNA"/>
</dbReference>
<accession>A0AAD9EPN2</accession>
<dbReference type="AlphaFoldDB" id="A0AAD9EPN2"/>
<proteinExistence type="predicted"/>
<sequence>MYKAPFENAQSRDFIDRQPTRCKSICIGGLCTTWTSGMFRAIASVGQLNIRSNSRHWSRGFRKTVRSRDVGQRCRCVIGIKCVGRKSTLTASHRDPTLAQVSTAWTSTNREGRDTHSHRCLVSPNLVPPSTKIDCACATSIPGCGSGYGTASSRTRAETPCDHPWTNTPG</sequence>
<name>A0AAD9EPN2_9PEZI</name>
<organism evidence="1 2">
    <name type="scientific">Colletotrichum chrysophilum</name>
    <dbReference type="NCBI Taxonomy" id="1836956"/>
    <lineage>
        <taxon>Eukaryota</taxon>
        <taxon>Fungi</taxon>
        <taxon>Dikarya</taxon>
        <taxon>Ascomycota</taxon>
        <taxon>Pezizomycotina</taxon>
        <taxon>Sordariomycetes</taxon>
        <taxon>Hypocreomycetidae</taxon>
        <taxon>Glomerellales</taxon>
        <taxon>Glomerellaceae</taxon>
        <taxon>Colletotrichum</taxon>
        <taxon>Colletotrichum gloeosporioides species complex</taxon>
    </lineage>
</organism>
<keyword evidence="2" id="KW-1185">Reference proteome</keyword>
<evidence type="ECO:0000313" key="2">
    <source>
        <dbReference type="Proteomes" id="UP001243330"/>
    </source>
</evidence>
<protein>
    <submittedName>
        <fullName evidence="1">Uncharacterized protein</fullName>
    </submittedName>
</protein>